<dbReference type="PRINTS" id="PR00756">
    <property type="entry name" value="ALADIPTASE"/>
</dbReference>
<dbReference type="InterPro" id="IPR014782">
    <property type="entry name" value="Peptidase_M1_dom"/>
</dbReference>
<dbReference type="RefSeq" id="WP_166757470.1">
    <property type="nucleotide sequence ID" value="NZ_BAABJU010000011.1"/>
</dbReference>
<feature type="domain" description="Peptidase M1 membrane alanine aminopeptidase" evidence="14">
    <location>
        <begin position="235"/>
        <end position="446"/>
    </location>
</feature>
<dbReference type="GO" id="GO:0008270">
    <property type="term" value="F:zinc ion binding"/>
    <property type="evidence" value="ECO:0007669"/>
    <property type="project" value="InterPro"/>
</dbReference>
<reference evidence="18 19" key="3">
    <citation type="submission" date="2020-02" db="EMBL/GenBank/DDBJ databases">
        <title>Sequencing the genomes of 1000 actinobacteria strains.</title>
        <authorList>
            <person name="Klenk H.-P."/>
        </authorList>
    </citation>
    <scope>NUCLEOTIDE SEQUENCE [LARGE SCALE GENOMIC DNA]</scope>
    <source>
        <strain evidence="18 19">DSM 45201</strain>
    </source>
</reference>
<dbReference type="GO" id="GO:0006508">
    <property type="term" value="P:proteolysis"/>
    <property type="evidence" value="ECO:0007669"/>
    <property type="project" value="UniProtKB-KW"/>
</dbReference>
<dbReference type="SUPFAM" id="SSF63737">
    <property type="entry name" value="Leukotriene A4 hydrolase N-terminal domain"/>
    <property type="match status" value="1"/>
</dbReference>
<dbReference type="Gene3D" id="1.10.390.10">
    <property type="entry name" value="Neutral Protease Domain 2"/>
    <property type="match status" value="1"/>
</dbReference>
<organism evidence="18 19">
    <name type="scientific">Modestobacter marinus</name>
    <dbReference type="NCBI Taxonomy" id="477641"/>
    <lineage>
        <taxon>Bacteria</taxon>
        <taxon>Bacillati</taxon>
        <taxon>Actinomycetota</taxon>
        <taxon>Actinomycetes</taxon>
        <taxon>Geodermatophilales</taxon>
        <taxon>Geodermatophilaceae</taxon>
        <taxon>Modestobacter</taxon>
    </lineage>
</organism>
<dbReference type="EMBL" id="BMMI01000009">
    <property type="protein sequence ID" value="GGL80658.1"/>
    <property type="molecule type" value="Genomic_DNA"/>
</dbReference>
<protein>
    <recommendedName>
        <fullName evidence="5">Aminopeptidase N</fullName>
        <ecNumber evidence="4">3.4.11.2</ecNumber>
    </recommendedName>
    <alternativeName>
        <fullName evidence="12">Alanine aminopeptidase</fullName>
    </alternativeName>
    <alternativeName>
        <fullName evidence="13">Lysyl aminopeptidase</fullName>
    </alternativeName>
</protein>
<evidence type="ECO:0000256" key="10">
    <source>
        <dbReference type="ARBA" id="ARBA00022833"/>
    </source>
</evidence>
<dbReference type="FunFam" id="1.10.390.10:FF:000004">
    <property type="entry name" value="Aminopeptidase N"/>
    <property type="match status" value="1"/>
</dbReference>
<evidence type="ECO:0000256" key="1">
    <source>
        <dbReference type="ARBA" id="ARBA00000098"/>
    </source>
</evidence>
<evidence type="ECO:0000259" key="14">
    <source>
        <dbReference type="Pfam" id="PF01433"/>
    </source>
</evidence>
<dbReference type="Pfam" id="PF17900">
    <property type="entry name" value="Peptidase_M1_N"/>
    <property type="match status" value="1"/>
</dbReference>
<keyword evidence="7" id="KW-0645">Protease</keyword>
<dbReference type="CDD" id="cd09602">
    <property type="entry name" value="M1_APN"/>
    <property type="match status" value="1"/>
</dbReference>
<dbReference type="InterPro" id="IPR027268">
    <property type="entry name" value="Peptidase_M4/M1_CTD_sf"/>
</dbReference>
<dbReference type="Gene3D" id="2.60.40.1730">
    <property type="entry name" value="tricorn interacting facor f3 domain"/>
    <property type="match status" value="1"/>
</dbReference>
<dbReference type="GO" id="GO:0016285">
    <property type="term" value="F:alanyl aminopeptidase activity"/>
    <property type="evidence" value="ECO:0007669"/>
    <property type="project" value="UniProtKB-EC"/>
</dbReference>
<dbReference type="InterPro" id="IPR050344">
    <property type="entry name" value="Peptidase_M1_aminopeptidases"/>
</dbReference>
<sequence length="852" mass="93565">MAVPNLTRDDAAARAALLAVSSYDLFLDVTDGQGHPGEETFRSVTTIHFEARTPGADTFVDLVAERVRSATLNGVELDVSGYTEEGGLALPGLAATNELVVDADCRYSRTGEGLHRFVDPEDGQVYLYSHFEPAEAKRMFTCFDQPDLKATFTVHVTAPFDWQVVSNTGDRTIEAGEAGSQLVHFTPTKRISTYLVALVAGPYARVTDLHDGIPLGIYCRASLAQHLDPEAIFAVTKAGFDFYHRVFDYPYPFDKYDQLFVPEFNAGAMENAGCVTFLEDYVFRSKTSRARYERRAETILHELAHMWFGDLVTMRWWDDLWLNESFATYISTLCQAEATEYTTAWTTFANTEKSWAYAQDQLPSTHPIAADMVDVAAVEVNFDGITYAKGASVLKQLVAYVGQEDFLAGVRRYFRKHEYGNTTLDDLLSELSEASGRDLSDWSAQWLQTSQVNTLRPVYELDESGRYASFAIEQTAVAAHPVLRRHRLAVGLYSSGPDGLTRSHRVELDVDGARTEVAELVGHPAADLVLVNDDDLTYAKLRLDERSLATLRSQIGAIPDPLPRALCWSAAWDMTRDGELAARDWVQLVLAGVDAETEISVVQSLLARVQSALSSYADPAWAPTGWTMLADKALAALHSAAPGSDAQLQWSRTLAAAARGDEHLAALRGLLDGSRPVEGLTVDADARWAFLHGLVAVGAAGDPEIEAEAARDATATGARRAATARALRPSAESKAETWERAFTDESIANAVHEAMVAGFWHPAQQELTAPYVDRYFADISGMWERRPGEIAKNAVEYLFPKVVEQRTLAAADTWLAEHEGPAPLRRLVSEGRDGIARALWARKRDAAAAGEG</sequence>
<reference evidence="20" key="2">
    <citation type="journal article" date="2019" name="Int. J. Syst. Evol. Microbiol.">
        <title>The Global Catalogue of Microorganisms (GCM) 10K type strain sequencing project: providing services to taxonomists for standard genome sequencing and annotation.</title>
        <authorList>
            <consortium name="The Broad Institute Genomics Platform"/>
            <consortium name="The Broad Institute Genome Sequencing Center for Infectious Disease"/>
            <person name="Wu L."/>
            <person name="Ma J."/>
        </authorList>
    </citation>
    <scope>NUCLEOTIDE SEQUENCE [LARGE SCALE GENOMIC DNA]</scope>
    <source>
        <strain evidence="20">CGMCC 4.5581</strain>
    </source>
</reference>
<keyword evidence="9 18" id="KW-0378">Hydrolase</keyword>
<comment type="caution">
    <text evidence="18">The sequence shown here is derived from an EMBL/GenBank/DDBJ whole genome shotgun (WGS) entry which is preliminary data.</text>
</comment>
<evidence type="ECO:0000256" key="2">
    <source>
        <dbReference type="ARBA" id="ARBA00001947"/>
    </source>
</evidence>
<dbReference type="Pfam" id="PF11838">
    <property type="entry name" value="ERAP1_C"/>
    <property type="match status" value="1"/>
</dbReference>
<keyword evidence="11" id="KW-0482">Metalloprotease</keyword>
<dbReference type="GO" id="GO:0005737">
    <property type="term" value="C:cytoplasm"/>
    <property type="evidence" value="ECO:0007669"/>
    <property type="project" value="TreeGrafter"/>
</dbReference>
<evidence type="ECO:0000256" key="3">
    <source>
        <dbReference type="ARBA" id="ARBA00010136"/>
    </source>
</evidence>
<dbReference type="GO" id="GO:0043171">
    <property type="term" value="P:peptide catabolic process"/>
    <property type="evidence" value="ECO:0007669"/>
    <property type="project" value="TreeGrafter"/>
</dbReference>
<dbReference type="PANTHER" id="PTHR11533">
    <property type="entry name" value="PROTEASE M1 ZINC METALLOPROTEASE"/>
    <property type="match status" value="1"/>
</dbReference>
<dbReference type="InterPro" id="IPR045357">
    <property type="entry name" value="Aminopeptidase_N-like_N"/>
</dbReference>
<evidence type="ECO:0000313" key="19">
    <source>
        <dbReference type="Proteomes" id="UP000552836"/>
    </source>
</evidence>
<reference evidence="17" key="4">
    <citation type="submission" date="2024-05" db="EMBL/GenBank/DDBJ databases">
        <authorList>
            <person name="Sun Q."/>
            <person name="Zhou Y."/>
        </authorList>
    </citation>
    <scope>NUCLEOTIDE SEQUENCE</scope>
    <source>
        <strain evidence="17">CGMCC 4.5581</strain>
    </source>
</reference>
<dbReference type="InterPro" id="IPR042097">
    <property type="entry name" value="Aminopeptidase_N-like_N_sf"/>
</dbReference>
<keyword evidence="20" id="KW-1185">Reference proteome</keyword>
<keyword evidence="6 18" id="KW-0031">Aminopeptidase</keyword>
<dbReference type="FunFam" id="2.60.40.1730:FF:000010">
    <property type="entry name" value="Putative aminopeptidase N"/>
    <property type="match status" value="1"/>
</dbReference>
<proteinExistence type="inferred from homology"/>
<evidence type="ECO:0000256" key="5">
    <source>
        <dbReference type="ARBA" id="ARBA00015611"/>
    </source>
</evidence>
<gene>
    <name evidence="17" type="primary">pepN</name>
    <name evidence="18" type="ORF">FB380_004412</name>
    <name evidence="17" type="ORF">GCM10011589_41100</name>
</gene>
<dbReference type="GO" id="GO:0005615">
    <property type="term" value="C:extracellular space"/>
    <property type="evidence" value="ECO:0007669"/>
    <property type="project" value="TreeGrafter"/>
</dbReference>
<evidence type="ECO:0000256" key="6">
    <source>
        <dbReference type="ARBA" id="ARBA00022438"/>
    </source>
</evidence>
<accession>A0A846LU22</accession>
<dbReference type="SUPFAM" id="SSF55486">
    <property type="entry name" value="Metalloproteases ('zincins'), catalytic domain"/>
    <property type="match status" value="1"/>
</dbReference>
<dbReference type="Proteomes" id="UP000552836">
    <property type="component" value="Unassembled WGS sequence"/>
</dbReference>
<dbReference type="GO" id="GO:0016020">
    <property type="term" value="C:membrane"/>
    <property type="evidence" value="ECO:0007669"/>
    <property type="project" value="TreeGrafter"/>
</dbReference>
<evidence type="ECO:0000256" key="11">
    <source>
        <dbReference type="ARBA" id="ARBA00023049"/>
    </source>
</evidence>
<feature type="domain" description="ERAP1-like C-terminal" evidence="15">
    <location>
        <begin position="528"/>
        <end position="837"/>
    </location>
</feature>
<dbReference type="NCBIfam" id="TIGR02412">
    <property type="entry name" value="pepN_strep_liv"/>
    <property type="match status" value="1"/>
</dbReference>
<dbReference type="AlphaFoldDB" id="A0A846LU22"/>
<evidence type="ECO:0000256" key="9">
    <source>
        <dbReference type="ARBA" id="ARBA00022801"/>
    </source>
</evidence>
<feature type="domain" description="Aminopeptidase N-like N-terminal" evidence="16">
    <location>
        <begin position="106"/>
        <end position="195"/>
    </location>
</feature>
<dbReference type="PANTHER" id="PTHR11533:SF174">
    <property type="entry name" value="PUROMYCIN-SENSITIVE AMINOPEPTIDASE-RELATED"/>
    <property type="match status" value="1"/>
</dbReference>
<dbReference type="Pfam" id="PF01433">
    <property type="entry name" value="Peptidase_M1"/>
    <property type="match status" value="1"/>
</dbReference>
<dbReference type="GO" id="GO:0070006">
    <property type="term" value="F:metalloaminopeptidase activity"/>
    <property type="evidence" value="ECO:0007669"/>
    <property type="project" value="TreeGrafter"/>
</dbReference>
<keyword evidence="10" id="KW-0862">Zinc</keyword>
<evidence type="ECO:0000313" key="20">
    <source>
        <dbReference type="Proteomes" id="UP000648663"/>
    </source>
</evidence>
<evidence type="ECO:0000256" key="4">
    <source>
        <dbReference type="ARBA" id="ARBA00012564"/>
    </source>
</evidence>
<name>A0A846LU22_9ACTN</name>
<comment type="catalytic activity">
    <reaction evidence="1">
        <text>Release of an N-terminal amino acid, Xaa-|-Yaa- from a peptide, amide or arylamide. Xaa is preferably Ala, but may be most amino acids including Pro (slow action). When a terminal hydrophobic residue is followed by a prolyl residue, the two may be released as an intact Xaa-Pro dipeptide.</text>
        <dbReference type="EC" id="3.4.11.2"/>
    </reaction>
</comment>
<dbReference type="Proteomes" id="UP000648663">
    <property type="component" value="Unassembled WGS sequence"/>
</dbReference>
<evidence type="ECO:0000259" key="15">
    <source>
        <dbReference type="Pfam" id="PF11838"/>
    </source>
</evidence>
<evidence type="ECO:0000256" key="7">
    <source>
        <dbReference type="ARBA" id="ARBA00022670"/>
    </source>
</evidence>
<evidence type="ECO:0000313" key="17">
    <source>
        <dbReference type="EMBL" id="GGL80658.1"/>
    </source>
</evidence>
<dbReference type="InterPro" id="IPR024571">
    <property type="entry name" value="ERAP1-like_C_dom"/>
</dbReference>
<comment type="similarity">
    <text evidence="3">Belongs to the peptidase M1 family.</text>
</comment>
<dbReference type="EMBL" id="JAAMPA010000003">
    <property type="protein sequence ID" value="NIH69914.1"/>
    <property type="molecule type" value="Genomic_DNA"/>
</dbReference>
<evidence type="ECO:0000313" key="18">
    <source>
        <dbReference type="EMBL" id="NIH69914.1"/>
    </source>
</evidence>
<evidence type="ECO:0000256" key="8">
    <source>
        <dbReference type="ARBA" id="ARBA00022723"/>
    </source>
</evidence>
<evidence type="ECO:0000256" key="13">
    <source>
        <dbReference type="ARBA" id="ARBA00031533"/>
    </source>
</evidence>
<dbReference type="InterPro" id="IPR001930">
    <property type="entry name" value="Peptidase_M1"/>
</dbReference>
<reference evidence="17" key="1">
    <citation type="journal article" date="2014" name="Int. J. Syst. Evol. Microbiol.">
        <title>Complete genome of a new Firmicutes species belonging to the dominant human colonic microbiota ('Ruminococcus bicirculans') reveals two chromosomes and a selective capacity to utilize plant glucans.</title>
        <authorList>
            <consortium name="NISC Comparative Sequencing Program"/>
            <person name="Wegmann U."/>
            <person name="Louis P."/>
            <person name="Goesmann A."/>
            <person name="Henrissat B."/>
            <person name="Duncan S.H."/>
            <person name="Flint H.J."/>
        </authorList>
    </citation>
    <scope>NUCLEOTIDE SEQUENCE</scope>
    <source>
        <strain evidence="17">CGMCC 4.5581</strain>
    </source>
</reference>
<comment type="cofactor">
    <cofactor evidence="2">
        <name>Zn(2+)</name>
        <dbReference type="ChEBI" id="CHEBI:29105"/>
    </cofactor>
</comment>
<dbReference type="EC" id="3.4.11.2" evidence="4"/>
<dbReference type="InterPro" id="IPR012778">
    <property type="entry name" value="Pept_M1_aminopeptidase"/>
</dbReference>
<evidence type="ECO:0000256" key="12">
    <source>
        <dbReference type="ARBA" id="ARBA00029811"/>
    </source>
</evidence>
<evidence type="ECO:0000259" key="16">
    <source>
        <dbReference type="Pfam" id="PF17900"/>
    </source>
</evidence>
<dbReference type="GO" id="GO:0042277">
    <property type="term" value="F:peptide binding"/>
    <property type="evidence" value="ECO:0007669"/>
    <property type="project" value="TreeGrafter"/>
</dbReference>
<keyword evidence="8" id="KW-0479">Metal-binding</keyword>